<dbReference type="InterPro" id="IPR000847">
    <property type="entry name" value="LysR_HTH_N"/>
</dbReference>
<keyword evidence="4" id="KW-0804">Transcription</keyword>
<dbReference type="PRINTS" id="PR00039">
    <property type="entry name" value="HTHLYSR"/>
</dbReference>
<dbReference type="InterPro" id="IPR036390">
    <property type="entry name" value="WH_DNA-bd_sf"/>
</dbReference>
<evidence type="ECO:0000256" key="1">
    <source>
        <dbReference type="ARBA" id="ARBA00009437"/>
    </source>
</evidence>
<dbReference type="KEGG" id="uam:UABAM_00556"/>
<comment type="similarity">
    <text evidence="1">Belongs to the LysR transcriptional regulatory family.</text>
</comment>
<dbReference type="InterPro" id="IPR036388">
    <property type="entry name" value="WH-like_DNA-bd_sf"/>
</dbReference>
<dbReference type="PANTHER" id="PTHR30126:SF40">
    <property type="entry name" value="HTH-TYPE TRANSCRIPTIONAL REGULATOR GLTR"/>
    <property type="match status" value="1"/>
</dbReference>
<keyword evidence="2" id="KW-0805">Transcription regulation</keyword>
<dbReference type="SUPFAM" id="SSF46785">
    <property type="entry name" value="Winged helix' DNA-binding domain"/>
    <property type="match status" value="1"/>
</dbReference>
<name>A0A5S9II47_UABAM</name>
<evidence type="ECO:0000256" key="3">
    <source>
        <dbReference type="ARBA" id="ARBA00023125"/>
    </source>
</evidence>
<dbReference type="PROSITE" id="PS50931">
    <property type="entry name" value="HTH_LYSR"/>
    <property type="match status" value="1"/>
</dbReference>
<keyword evidence="7" id="KW-1185">Reference proteome</keyword>
<evidence type="ECO:0000259" key="5">
    <source>
        <dbReference type="PROSITE" id="PS50931"/>
    </source>
</evidence>
<protein>
    <submittedName>
        <fullName evidence="6">LysR family transcriptional regulator</fullName>
    </submittedName>
</protein>
<dbReference type="Proteomes" id="UP000326354">
    <property type="component" value="Chromosome"/>
</dbReference>
<evidence type="ECO:0000313" key="7">
    <source>
        <dbReference type="Proteomes" id="UP000326354"/>
    </source>
</evidence>
<dbReference type="GO" id="GO:0003700">
    <property type="term" value="F:DNA-binding transcription factor activity"/>
    <property type="evidence" value="ECO:0007669"/>
    <property type="project" value="InterPro"/>
</dbReference>
<gene>
    <name evidence="6" type="ORF">UABAM_00556</name>
</gene>
<dbReference type="Gene3D" id="3.40.190.290">
    <property type="match status" value="1"/>
</dbReference>
<dbReference type="InterPro" id="IPR005119">
    <property type="entry name" value="LysR_subst-bd"/>
</dbReference>
<organism evidence="6 7">
    <name type="scientific">Uabimicrobium amorphum</name>
    <dbReference type="NCBI Taxonomy" id="2596890"/>
    <lineage>
        <taxon>Bacteria</taxon>
        <taxon>Pseudomonadati</taxon>
        <taxon>Planctomycetota</taxon>
        <taxon>Candidatus Uabimicrobiia</taxon>
        <taxon>Candidatus Uabimicrobiales</taxon>
        <taxon>Candidatus Uabimicrobiaceae</taxon>
        <taxon>Candidatus Uabimicrobium</taxon>
    </lineage>
</organism>
<accession>A0A5S9II47</accession>
<evidence type="ECO:0000256" key="4">
    <source>
        <dbReference type="ARBA" id="ARBA00023163"/>
    </source>
</evidence>
<dbReference type="OrthoDB" id="9803735at2"/>
<dbReference type="PANTHER" id="PTHR30126">
    <property type="entry name" value="HTH-TYPE TRANSCRIPTIONAL REGULATOR"/>
    <property type="match status" value="1"/>
</dbReference>
<evidence type="ECO:0000256" key="2">
    <source>
        <dbReference type="ARBA" id="ARBA00023015"/>
    </source>
</evidence>
<reference evidence="6 7" key="1">
    <citation type="submission" date="2019-08" db="EMBL/GenBank/DDBJ databases">
        <title>Complete genome sequence of Candidatus Uab amorphum.</title>
        <authorList>
            <person name="Shiratori T."/>
            <person name="Suzuki S."/>
            <person name="Kakizawa Y."/>
            <person name="Ishida K."/>
        </authorList>
    </citation>
    <scope>NUCLEOTIDE SEQUENCE [LARGE SCALE GENOMIC DNA]</scope>
    <source>
        <strain evidence="6 7">SRT547</strain>
    </source>
</reference>
<dbReference type="Pfam" id="PF00126">
    <property type="entry name" value="HTH_1"/>
    <property type="match status" value="1"/>
</dbReference>
<dbReference type="Gene3D" id="1.10.10.10">
    <property type="entry name" value="Winged helix-like DNA-binding domain superfamily/Winged helix DNA-binding domain"/>
    <property type="match status" value="1"/>
</dbReference>
<dbReference type="Pfam" id="PF03466">
    <property type="entry name" value="LysR_substrate"/>
    <property type="match status" value="1"/>
</dbReference>
<dbReference type="EMBL" id="AP019860">
    <property type="protein sequence ID" value="BBM82213.1"/>
    <property type="molecule type" value="Genomic_DNA"/>
</dbReference>
<sequence>MAYSMQNFEQLNSKYFEAFWVACETLNFTKTAKIIHITQSAVTQQIKKLETQLQAQLFVRAQKNLYLTPAGKKLRAFIANYLDNVAELVSEIKEQQAALCGKVRYAMPESCLISPHFSQLLQYQQQHLPQVQLQVEVNTLDVIYEKVAHYEIDFGFVTSRYNIQAVEFTSFCEEEYIWIAHGSRKLSAQKILQQPMIAYPGMEVLYEIWCKQKLPSYPAFSQLKIVGKINHLQGVMDMVSSGMGITLIPKHCLQKYHKNLSQICSGKKVMNTIYIITLENLQQTIRVREIINVFLGMH</sequence>
<dbReference type="SUPFAM" id="SSF53850">
    <property type="entry name" value="Periplasmic binding protein-like II"/>
    <property type="match status" value="1"/>
</dbReference>
<proteinExistence type="inferred from homology"/>
<dbReference type="AlphaFoldDB" id="A0A5S9II47"/>
<keyword evidence="3" id="KW-0238">DNA-binding</keyword>
<feature type="domain" description="HTH lysR-type" evidence="5">
    <location>
        <begin position="11"/>
        <end position="68"/>
    </location>
</feature>
<evidence type="ECO:0000313" key="6">
    <source>
        <dbReference type="EMBL" id="BBM82213.1"/>
    </source>
</evidence>
<dbReference type="GO" id="GO:0000976">
    <property type="term" value="F:transcription cis-regulatory region binding"/>
    <property type="evidence" value="ECO:0007669"/>
    <property type="project" value="TreeGrafter"/>
</dbReference>
<dbReference type="CDD" id="cd05466">
    <property type="entry name" value="PBP2_LTTR_substrate"/>
    <property type="match status" value="1"/>
</dbReference>